<dbReference type="GO" id="GO:0048311">
    <property type="term" value="P:mitochondrion distribution"/>
    <property type="evidence" value="ECO:0007669"/>
    <property type="project" value="TreeGrafter"/>
</dbReference>
<dbReference type="GO" id="GO:0005739">
    <property type="term" value="C:mitochondrion"/>
    <property type="evidence" value="ECO:0007669"/>
    <property type="project" value="TreeGrafter"/>
</dbReference>
<dbReference type="InterPro" id="IPR051946">
    <property type="entry name" value="Intracell_Traff-Reg"/>
</dbReference>
<dbReference type="GO" id="GO:0047496">
    <property type="term" value="P:vesicle transport along microtubule"/>
    <property type="evidence" value="ECO:0007669"/>
    <property type="project" value="TreeGrafter"/>
</dbReference>
<feature type="region of interest" description="Disordered" evidence="2">
    <location>
        <begin position="186"/>
        <end position="222"/>
    </location>
</feature>
<dbReference type="Pfam" id="PF12448">
    <property type="entry name" value="Milton"/>
    <property type="match status" value="1"/>
</dbReference>
<keyword evidence="5" id="KW-1185">Reference proteome</keyword>
<protein>
    <submittedName>
        <fullName evidence="6">Milton domain-containing protein</fullName>
    </submittedName>
</protein>
<feature type="compositionally biased region" description="Low complexity" evidence="2">
    <location>
        <begin position="256"/>
        <end position="269"/>
    </location>
</feature>
<evidence type="ECO:0000313" key="6">
    <source>
        <dbReference type="WBParaSite" id="ASIM_0001353501-mRNA-1"/>
    </source>
</evidence>
<dbReference type="InterPro" id="IPR022154">
    <property type="entry name" value="TRAK1/2_C"/>
</dbReference>
<dbReference type="WBParaSite" id="ASIM_0001353501-mRNA-1">
    <property type="protein sequence ID" value="ASIM_0001353501-mRNA-1"/>
    <property type="gene ID" value="ASIM_0001353501"/>
</dbReference>
<feature type="compositionally biased region" description="Polar residues" evidence="2">
    <location>
        <begin position="186"/>
        <end position="206"/>
    </location>
</feature>
<dbReference type="PANTHER" id="PTHR15751">
    <property type="entry name" value="TRAFFICKING KINESIN-BINDING PROTEIN"/>
    <property type="match status" value="1"/>
</dbReference>
<gene>
    <name evidence="4" type="ORF">ASIM_LOCUS12963</name>
</gene>
<dbReference type="OrthoDB" id="10067624at2759"/>
<dbReference type="GO" id="GO:0006605">
    <property type="term" value="P:protein targeting"/>
    <property type="evidence" value="ECO:0007669"/>
    <property type="project" value="TreeGrafter"/>
</dbReference>
<feature type="compositionally biased region" description="Low complexity" evidence="2">
    <location>
        <begin position="277"/>
        <end position="289"/>
    </location>
</feature>
<keyword evidence="1" id="KW-0175">Coiled coil</keyword>
<dbReference type="GO" id="GO:0017022">
    <property type="term" value="F:myosin binding"/>
    <property type="evidence" value="ECO:0007669"/>
    <property type="project" value="TreeGrafter"/>
</dbReference>
<evidence type="ECO:0000256" key="2">
    <source>
        <dbReference type="SAM" id="MobiDB-lite"/>
    </source>
</evidence>
<dbReference type="PANTHER" id="PTHR15751:SF12">
    <property type="entry name" value="TRAFFICKING KINESIN-BINDING PROTEIN MILT"/>
    <property type="match status" value="1"/>
</dbReference>
<reference evidence="4 5" key="2">
    <citation type="submission" date="2018-11" db="EMBL/GenBank/DDBJ databases">
        <authorList>
            <consortium name="Pathogen Informatics"/>
        </authorList>
    </citation>
    <scope>NUCLEOTIDE SEQUENCE [LARGE SCALE GENOMIC DNA]</scope>
</reference>
<dbReference type="Proteomes" id="UP000267096">
    <property type="component" value="Unassembled WGS sequence"/>
</dbReference>
<feature type="domain" description="Trafficking kinesin-binding protein C-terminal" evidence="3">
    <location>
        <begin position="243"/>
        <end position="320"/>
    </location>
</feature>
<feature type="region of interest" description="Disordered" evidence="2">
    <location>
        <begin position="244"/>
        <end position="294"/>
    </location>
</feature>
<name>A0A0M3JYK7_ANISI</name>
<evidence type="ECO:0000313" key="5">
    <source>
        <dbReference type="Proteomes" id="UP000267096"/>
    </source>
</evidence>
<proteinExistence type="predicted"/>
<feature type="coiled-coil region" evidence="1">
    <location>
        <begin position="12"/>
        <end position="74"/>
    </location>
</feature>
<evidence type="ECO:0000256" key="1">
    <source>
        <dbReference type="SAM" id="Coils"/>
    </source>
</evidence>
<organism evidence="6">
    <name type="scientific">Anisakis simplex</name>
    <name type="common">Herring worm</name>
    <dbReference type="NCBI Taxonomy" id="6269"/>
    <lineage>
        <taxon>Eukaryota</taxon>
        <taxon>Metazoa</taxon>
        <taxon>Ecdysozoa</taxon>
        <taxon>Nematoda</taxon>
        <taxon>Chromadorea</taxon>
        <taxon>Rhabditida</taxon>
        <taxon>Spirurina</taxon>
        <taxon>Ascaridomorpha</taxon>
        <taxon>Ascaridoidea</taxon>
        <taxon>Anisakidae</taxon>
        <taxon>Anisakis</taxon>
        <taxon>Anisakis simplex complex</taxon>
    </lineage>
</organism>
<evidence type="ECO:0000313" key="4">
    <source>
        <dbReference type="EMBL" id="VDK48562.1"/>
    </source>
</evidence>
<dbReference type="AlphaFoldDB" id="A0A0M3JYK7"/>
<dbReference type="EMBL" id="UYRR01031286">
    <property type="protein sequence ID" value="VDK48562.1"/>
    <property type="molecule type" value="Genomic_DNA"/>
</dbReference>
<reference evidence="6" key="1">
    <citation type="submission" date="2017-02" db="UniProtKB">
        <authorList>
            <consortium name="WormBaseParasite"/>
        </authorList>
    </citation>
    <scope>IDENTIFICATION</scope>
</reference>
<dbReference type="GO" id="GO:0031410">
    <property type="term" value="C:cytoplasmic vesicle"/>
    <property type="evidence" value="ECO:0007669"/>
    <property type="project" value="TreeGrafter"/>
</dbReference>
<evidence type="ECO:0000259" key="3">
    <source>
        <dbReference type="Pfam" id="PF12448"/>
    </source>
</evidence>
<sequence length="487" mass="54747">MTLYILRLQSLIAEKNEEVAMQSAEVERLLQEVTARESHEKALKDENLDLHEQLNDALAQHEQMTADFLELQERYTEVMSMLHDTEEELRTFRQNQKSHRAASSDSLYDSLASELEASDSGFYSTMSSARFNILFRSESGGEYGRTDVKRLHIELERIRCKEPNEPLMEAPSVERVAVASETRSVAVSTDHLQQPMLTSATAQTSPDGRLRQPSHCSDDVGSFHRPSFHGINLIANNSHHVWSPRDGMRRLGHRNSTSSSTSGDTLSKTPSSDSLAGYEGPKMGEPGKPGTRDLDFSIRRLNLRKQVEREYARFRRERGLSPLCIPFFPPPIPKKKRASAMLRSQSMQQSNDFLNRVVPKHRPNLLKPWHIFSNVGLLAAIRDTVSQGVLTRSTILHNSPMTPPSTPLIYRRYTNGTAVRLQQRLAPRSATSLVDALGLSVPLQMPIISDRTNTNNNYSAFRTITKLSDLNEANNNNSNTSIKSAPS</sequence>
<accession>A0A0M3JYK7</accession>